<evidence type="ECO:0000256" key="4">
    <source>
        <dbReference type="ARBA" id="ARBA00022840"/>
    </source>
</evidence>
<comment type="similarity">
    <text evidence="5">Belongs to the SNF2/RAD54 helicase family.</text>
</comment>
<evidence type="ECO:0000256" key="5">
    <source>
        <dbReference type="RuleBase" id="RU368001"/>
    </source>
</evidence>
<keyword evidence="5" id="KW-0227">DNA damage</keyword>
<feature type="non-terminal residue" evidence="9">
    <location>
        <position position="1"/>
    </location>
</feature>
<evidence type="ECO:0000256" key="2">
    <source>
        <dbReference type="ARBA" id="ARBA00022741"/>
    </source>
</evidence>
<comment type="subcellular location">
    <subcellularLocation>
        <location evidence="1 5">Nucleus</location>
    </subcellularLocation>
</comment>
<sequence length="437" mass="48601">NNVTHTDCAFSFTRFIDISPAELSSVALTGLLARTLQHNGLLLVQTLPTVKPCALPPLVFTDPCSSVYTLTTHLLHCMPETTQHRQIRLQKLIAKHNQSLSVPGSPSLSPPSLKVVSEPLRVYCCDPSAIWWQKYNERCGDPRAFRWIMYGDPDATLVSVHQAANQFNPLPPGGLCVIQPMDGWSRILIPDKETLVTDSGKLDVLDDLLMRLKAEGHRVLIYSQMTRMIDLLEEYMWHRKHTYMRLDGSSKISDRRDMVAGFQTRSDIFVFLLSTRAGGLGINLTAADTIQRMVISGGNFKPDTLKPKEVVSLLLDDEELEKKFRQRQEERRKEQEEANVDSGQRRKYKGAKRGPKPKRKKLEENITTPAPSDPATPTHQDGDSVLSVDSVPPSPYSELSVNSLAMAHDDTSSEGPLVVDDGSPSVPPPTKVTSISA</sequence>
<comment type="domain">
    <text evidence="5">The DBINO region is involved in binding to DNA.</text>
</comment>
<keyword evidence="4 5" id="KW-0067">ATP-binding</keyword>
<evidence type="ECO:0000313" key="9">
    <source>
        <dbReference type="RefSeq" id="XP_022256535.1"/>
    </source>
</evidence>
<keyword evidence="5" id="KW-0234">DNA repair</keyword>
<feature type="compositionally biased region" description="Basic and acidic residues" evidence="6">
    <location>
        <begin position="325"/>
        <end position="336"/>
    </location>
</feature>
<feature type="compositionally biased region" description="Basic residues" evidence="6">
    <location>
        <begin position="345"/>
        <end position="360"/>
    </location>
</feature>
<keyword evidence="5" id="KW-0238">DNA-binding</keyword>
<dbReference type="Pfam" id="PF00271">
    <property type="entry name" value="Helicase_C"/>
    <property type="match status" value="1"/>
</dbReference>
<dbReference type="InterPro" id="IPR001650">
    <property type="entry name" value="Helicase_C-like"/>
</dbReference>
<dbReference type="PROSITE" id="PS51194">
    <property type="entry name" value="HELICASE_CTER"/>
    <property type="match status" value="1"/>
</dbReference>
<evidence type="ECO:0000256" key="6">
    <source>
        <dbReference type="SAM" id="MobiDB-lite"/>
    </source>
</evidence>
<accession>A0ABM1TKX9</accession>
<name>A0ABM1TKX9_LIMPO</name>
<feature type="compositionally biased region" description="Low complexity" evidence="6">
    <location>
        <begin position="367"/>
        <end position="391"/>
    </location>
</feature>
<evidence type="ECO:0000259" key="7">
    <source>
        <dbReference type="PROSITE" id="PS51194"/>
    </source>
</evidence>
<comment type="catalytic activity">
    <reaction evidence="5">
        <text>ATP + H2O = ADP + phosphate + H(+)</text>
        <dbReference type="Rhea" id="RHEA:13065"/>
        <dbReference type="ChEBI" id="CHEBI:15377"/>
        <dbReference type="ChEBI" id="CHEBI:15378"/>
        <dbReference type="ChEBI" id="CHEBI:30616"/>
        <dbReference type="ChEBI" id="CHEBI:43474"/>
        <dbReference type="ChEBI" id="CHEBI:456216"/>
    </reaction>
</comment>
<dbReference type="EC" id="3.6.4.-" evidence="5"/>
<feature type="domain" description="Helicase C-terminal" evidence="7">
    <location>
        <begin position="204"/>
        <end position="367"/>
    </location>
</feature>
<evidence type="ECO:0000313" key="8">
    <source>
        <dbReference type="Proteomes" id="UP000694941"/>
    </source>
</evidence>
<protein>
    <recommendedName>
        <fullName evidence="5">Chromatin-remodeling ATPase INO80</fullName>
        <ecNumber evidence="5">3.6.4.-</ecNumber>
    </recommendedName>
</protein>
<dbReference type="InterPro" id="IPR050520">
    <property type="entry name" value="INO80/SWR1_helicase"/>
</dbReference>
<dbReference type="InterPro" id="IPR027417">
    <property type="entry name" value="P-loop_NTPase"/>
</dbReference>
<dbReference type="Gene3D" id="3.40.50.300">
    <property type="entry name" value="P-loop containing nucleotide triphosphate hydrolases"/>
    <property type="match status" value="1"/>
</dbReference>
<dbReference type="Proteomes" id="UP000694941">
    <property type="component" value="Unplaced"/>
</dbReference>
<feature type="region of interest" description="Disordered" evidence="6">
    <location>
        <begin position="325"/>
        <end position="437"/>
    </location>
</feature>
<keyword evidence="3 5" id="KW-0378">Hydrolase</keyword>
<keyword evidence="2" id="KW-0547">Nucleotide-binding</keyword>
<organism evidence="8 9">
    <name type="scientific">Limulus polyphemus</name>
    <name type="common">Atlantic horseshoe crab</name>
    <dbReference type="NCBI Taxonomy" id="6850"/>
    <lineage>
        <taxon>Eukaryota</taxon>
        <taxon>Metazoa</taxon>
        <taxon>Ecdysozoa</taxon>
        <taxon>Arthropoda</taxon>
        <taxon>Chelicerata</taxon>
        <taxon>Merostomata</taxon>
        <taxon>Xiphosura</taxon>
        <taxon>Limulidae</taxon>
        <taxon>Limulus</taxon>
    </lineage>
</organism>
<dbReference type="GeneID" id="106472225"/>
<keyword evidence="8" id="KW-1185">Reference proteome</keyword>
<dbReference type="SUPFAM" id="SSF52540">
    <property type="entry name" value="P-loop containing nucleoside triphosphate hydrolases"/>
    <property type="match status" value="1"/>
</dbReference>
<gene>
    <name evidence="9" type="primary">LOC106472225</name>
</gene>
<dbReference type="PANTHER" id="PTHR45685">
    <property type="entry name" value="HELICASE SRCAP-RELATED"/>
    <property type="match status" value="1"/>
</dbReference>
<comment type="function">
    <text evidence="5">ATPase component of the INO80 complex which remodels chromatin by shifting nucleosomes and is involved in DNA repair.</text>
</comment>
<dbReference type="CDD" id="cd18793">
    <property type="entry name" value="SF2_C_SNF"/>
    <property type="match status" value="1"/>
</dbReference>
<evidence type="ECO:0000256" key="1">
    <source>
        <dbReference type="ARBA" id="ARBA00004123"/>
    </source>
</evidence>
<dbReference type="PANTHER" id="PTHR45685:SF2">
    <property type="entry name" value="CHROMATIN-REMODELING ATPASE INO80"/>
    <property type="match status" value="1"/>
</dbReference>
<comment type="subunit">
    <text evidence="5">Component of the INO80 chromatin-remodeling complex.</text>
</comment>
<reference evidence="9" key="1">
    <citation type="submission" date="2025-08" db="UniProtKB">
        <authorList>
            <consortium name="RefSeq"/>
        </authorList>
    </citation>
    <scope>IDENTIFICATION</scope>
    <source>
        <tissue evidence="9">Muscle</tissue>
    </source>
</reference>
<dbReference type="InterPro" id="IPR049730">
    <property type="entry name" value="SNF2/RAD54-like_C"/>
</dbReference>
<proteinExistence type="inferred from homology"/>
<evidence type="ECO:0000256" key="3">
    <source>
        <dbReference type="ARBA" id="ARBA00022801"/>
    </source>
</evidence>
<dbReference type="RefSeq" id="XP_022256535.1">
    <property type="nucleotide sequence ID" value="XM_022400827.1"/>
</dbReference>